<reference evidence="2 3" key="1">
    <citation type="journal article" date="2018" name="Sci. Data">
        <title>The draft genome sequence of cork oak.</title>
        <authorList>
            <person name="Ramos A.M."/>
            <person name="Usie A."/>
            <person name="Barbosa P."/>
            <person name="Barros P.M."/>
            <person name="Capote T."/>
            <person name="Chaves I."/>
            <person name="Simoes F."/>
            <person name="Abreu I."/>
            <person name="Carrasquinho I."/>
            <person name="Faro C."/>
            <person name="Guimaraes J.B."/>
            <person name="Mendonca D."/>
            <person name="Nobrega F."/>
            <person name="Rodrigues L."/>
            <person name="Saibo N.J.M."/>
            <person name="Varela M.C."/>
            <person name="Egas C."/>
            <person name="Matos J."/>
            <person name="Miguel C.M."/>
            <person name="Oliveira M.M."/>
            <person name="Ricardo C.P."/>
            <person name="Goncalves S."/>
        </authorList>
    </citation>
    <scope>NUCLEOTIDE SEQUENCE [LARGE SCALE GENOMIC DNA]</scope>
    <source>
        <strain evidence="3">cv. HL8</strain>
    </source>
</reference>
<proteinExistence type="predicted"/>
<comment type="caution">
    <text evidence="2">The sequence shown here is derived from an EMBL/GenBank/DDBJ whole genome shotgun (WGS) entry which is preliminary data.</text>
</comment>
<sequence>MEEASQSVDEMCFDIGYDMGCDATDPLPSMSHDDAGPSYRFAYRDTSQSPFMVCNDTYSPTSSTTSPLPITHTSPPPTTSTAHADVHGRDEMRFMPTPGATHPWCCPP</sequence>
<accession>A0AAW0J900</accession>
<gene>
    <name evidence="2" type="ORF">CFP56_035689</name>
</gene>
<evidence type="ECO:0000256" key="1">
    <source>
        <dbReference type="SAM" id="MobiDB-lite"/>
    </source>
</evidence>
<name>A0AAW0J900_QUESU</name>
<organism evidence="2 3">
    <name type="scientific">Quercus suber</name>
    <name type="common">Cork oak</name>
    <dbReference type="NCBI Taxonomy" id="58331"/>
    <lineage>
        <taxon>Eukaryota</taxon>
        <taxon>Viridiplantae</taxon>
        <taxon>Streptophyta</taxon>
        <taxon>Embryophyta</taxon>
        <taxon>Tracheophyta</taxon>
        <taxon>Spermatophyta</taxon>
        <taxon>Magnoliopsida</taxon>
        <taxon>eudicotyledons</taxon>
        <taxon>Gunneridae</taxon>
        <taxon>Pentapetalae</taxon>
        <taxon>rosids</taxon>
        <taxon>fabids</taxon>
        <taxon>Fagales</taxon>
        <taxon>Fagaceae</taxon>
        <taxon>Quercus</taxon>
    </lineage>
</organism>
<dbReference type="Proteomes" id="UP000237347">
    <property type="component" value="Unassembled WGS sequence"/>
</dbReference>
<keyword evidence="3" id="KW-1185">Reference proteome</keyword>
<dbReference type="AlphaFoldDB" id="A0AAW0J900"/>
<dbReference type="EMBL" id="PKMF04000639">
    <property type="protein sequence ID" value="KAK7823277.1"/>
    <property type="molecule type" value="Genomic_DNA"/>
</dbReference>
<feature type="region of interest" description="Disordered" evidence="1">
    <location>
        <begin position="55"/>
        <end position="84"/>
    </location>
</feature>
<protein>
    <submittedName>
        <fullName evidence="2">Uncharacterized protein</fullName>
    </submittedName>
</protein>
<dbReference type="Gramene" id="rna-CFP56_51543">
    <property type="protein sequence ID" value="cds-POF22939.1"/>
    <property type="gene ID" value="gene-CFP56_51543"/>
</dbReference>
<evidence type="ECO:0000313" key="2">
    <source>
        <dbReference type="EMBL" id="KAK7823277.1"/>
    </source>
</evidence>
<feature type="compositionally biased region" description="Low complexity" evidence="1">
    <location>
        <begin position="57"/>
        <end position="73"/>
    </location>
</feature>
<evidence type="ECO:0000313" key="3">
    <source>
        <dbReference type="Proteomes" id="UP000237347"/>
    </source>
</evidence>